<keyword evidence="2" id="KW-1185">Reference proteome</keyword>
<proteinExistence type="predicted"/>
<dbReference type="InterPro" id="IPR047810">
    <property type="entry name" value="PatD-like"/>
</dbReference>
<accession>A0A2T1GNV7</accession>
<dbReference type="OrthoDB" id="583449at2"/>
<organism evidence="1 2">
    <name type="scientific">Chamaesiphon polymorphus CCALA 037</name>
    <dbReference type="NCBI Taxonomy" id="2107692"/>
    <lineage>
        <taxon>Bacteria</taxon>
        <taxon>Bacillati</taxon>
        <taxon>Cyanobacteriota</taxon>
        <taxon>Cyanophyceae</taxon>
        <taxon>Gomontiellales</taxon>
        <taxon>Chamaesiphonaceae</taxon>
        <taxon>Chamaesiphon</taxon>
    </lineage>
</organism>
<dbReference type="RefSeq" id="WP_106299386.1">
    <property type="nucleotide sequence ID" value="NZ_PVWO01000004.1"/>
</dbReference>
<gene>
    <name evidence="1" type="ORF">C7B77_00625</name>
</gene>
<sequence>MLPSEQILMWQQLFTHLSDLPSDSMPELKVSLRQTIEFFESEILTQDLDLAEPLAGKMRSYLTESHRLLRLLPMDAMFMAAARNPTTLQQRRQAYQEKLTLLLEYCQAAIASLQP</sequence>
<dbReference type="EMBL" id="PVWO01000004">
    <property type="protein sequence ID" value="PSB59531.1"/>
    <property type="molecule type" value="Genomic_DNA"/>
</dbReference>
<dbReference type="Proteomes" id="UP000238937">
    <property type="component" value="Unassembled WGS sequence"/>
</dbReference>
<evidence type="ECO:0000313" key="1">
    <source>
        <dbReference type="EMBL" id="PSB59531.1"/>
    </source>
</evidence>
<name>A0A2T1GNV7_9CYAN</name>
<reference evidence="1 2" key="1">
    <citation type="submission" date="2018-03" db="EMBL/GenBank/DDBJ databases">
        <title>The ancient ancestry and fast evolution of plastids.</title>
        <authorList>
            <person name="Moore K.R."/>
            <person name="Magnabosco C."/>
            <person name="Momper L."/>
            <person name="Gold D.A."/>
            <person name="Bosak T."/>
            <person name="Fournier G.P."/>
        </authorList>
    </citation>
    <scope>NUCLEOTIDE SEQUENCE [LARGE SCALE GENOMIC DNA]</scope>
    <source>
        <strain evidence="1 2">CCALA 037</strain>
    </source>
</reference>
<dbReference type="NCBIfam" id="NF037954">
    <property type="entry name" value="het_cyst_PatD"/>
    <property type="match status" value="1"/>
</dbReference>
<evidence type="ECO:0000313" key="2">
    <source>
        <dbReference type="Proteomes" id="UP000238937"/>
    </source>
</evidence>
<comment type="caution">
    <text evidence="1">The sequence shown here is derived from an EMBL/GenBank/DDBJ whole genome shotgun (WGS) entry which is preliminary data.</text>
</comment>
<protein>
    <recommendedName>
        <fullName evidence="3">Heterocyst frequency control protein PatD</fullName>
    </recommendedName>
</protein>
<dbReference type="AlphaFoldDB" id="A0A2T1GNV7"/>
<evidence type="ECO:0008006" key="3">
    <source>
        <dbReference type="Google" id="ProtNLM"/>
    </source>
</evidence>